<dbReference type="GO" id="GO:0012505">
    <property type="term" value="C:endomembrane system"/>
    <property type="evidence" value="ECO:0007669"/>
    <property type="project" value="UniProtKB-SubCell"/>
</dbReference>
<feature type="chain" id="PRO_5012952266" evidence="6">
    <location>
        <begin position="26"/>
        <end position="391"/>
    </location>
</feature>
<dbReference type="Proteomes" id="UP000186002">
    <property type="component" value="Unassembled WGS sequence"/>
</dbReference>
<evidence type="ECO:0000256" key="4">
    <source>
        <dbReference type="ARBA" id="ARBA00022519"/>
    </source>
</evidence>
<feature type="signal peptide" evidence="6">
    <location>
        <begin position="1"/>
        <end position="25"/>
    </location>
</feature>
<protein>
    <submittedName>
        <fullName evidence="7">NitT/TauT family transport system ATP-binding protein</fullName>
    </submittedName>
</protein>
<dbReference type="InterPro" id="IPR044527">
    <property type="entry name" value="NrtA/CpmA_ABC-bd_dom"/>
</dbReference>
<keyword evidence="4" id="KW-0997">Cell inner membrane</keyword>
<organism evidence="7 8">
    <name type="scientific">Roseibium suaedae</name>
    <dbReference type="NCBI Taxonomy" id="735517"/>
    <lineage>
        <taxon>Bacteria</taxon>
        <taxon>Pseudomonadati</taxon>
        <taxon>Pseudomonadota</taxon>
        <taxon>Alphaproteobacteria</taxon>
        <taxon>Hyphomicrobiales</taxon>
        <taxon>Stappiaceae</taxon>
        <taxon>Roseibium</taxon>
    </lineage>
</organism>
<gene>
    <name evidence="7" type="ORF">SAMN05444272_4587</name>
</gene>
<accession>A0A1M7PR45</accession>
<dbReference type="EMBL" id="FRBW01000010">
    <property type="protein sequence ID" value="SHN19791.1"/>
    <property type="molecule type" value="Genomic_DNA"/>
</dbReference>
<proteinExistence type="predicted"/>
<evidence type="ECO:0000313" key="7">
    <source>
        <dbReference type="EMBL" id="SHN19791.1"/>
    </source>
</evidence>
<dbReference type="OrthoDB" id="570524at2"/>
<evidence type="ECO:0000256" key="6">
    <source>
        <dbReference type="SAM" id="SignalP"/>
    </source>
</evidence>
<dbReference type="GO" id="GO:0005524">
    <property type="term" value="F:ATP binding"/>
    <property type="evidence" value="ECO:0007669"/>
    <property type="project" value="UniProtKB-KW"/>
</dbReference>
<keyword evidence="6" id="KW-0732">Signal</keyword>
<dbReference type="AlphaFoldDB" id="A0A1M7PR45"/>
<dbReference type="Pfam" id="PF13379">
    <property type="entry name" value="NMT1_2"/>
    <property type="match status" value="1"/>
</dbReference>
<dbReference type="STRING" id="735517.SAMN05444272_4587"/>
<dbReference type="PANTHER" id="PTHR30024">
    <property type="entry name" value="ALIPHATIC SULFONATES-BINDING PROTEIN-RELATED"/>
    <property type="match status" value="1"/>
</dbReference>
<evidence type="ECO:0000256" key="3">
    <source>
        <dbReference type="ARBA" id="ARBA00022475"/>
    </source>
</evidence>
<evidence type="ECO:0000256" key="2">
    <source>
        <dbReference type="ARBA" id="ARBA00022448"/>
    </source>
</evidence>
<keyword evidence="7" id="KW-0547">Nucleotide-binding</keyword>
<evidence type="ECO:0000313" key="8">
    <source>
        <dbReference type="Proteomes" id="UP000186002"/>
    </source>
</evidence>
<evidence type="ECO:0000256" key="5">
    <source>
        <dbReference type="ARBA" id="ARBA00023136"/>
    </source>
</evidence>
<dbReference type="Gene3D" id="3.40.190.10">
    <property type="entry name" value="Periplasmic binding protein-like II"/>
    <property type="match status" value="2"/>
</dbReference>
<reference evidence="7 8" key="1">
    <citation type="submission" date="2016-11" db="EMBL/GenBank/DDBJ databases">
        <authorList>
            <person name="Jaros S."/>
            <person name="Januszkiewicz K."/>
            <person name="Wedrychowicz H."/>
        </authorList>
    </citation>
    <scope>NUCLEOTIDE SEQUENCE [LARGE SCALE GENOMIC DNA]</scope>
    <source>
        <strain evidence="7 8">DSM 22153</strain>
    </source>
</reference>
<keyword evidence="2" id="KW-0813">Transport</keyword>
<keyword evidence="5" id="KW-0472">Membrane</keyword>
<dbReference type="PANTHER" id="PTHR30024:SF43">
    <property type="entry name" value="BLL4572 PROTEIN"/>
    <property type="match status" value="1"/>
</dbReference>
<evidence type="ECO:0000256" key="1">
    <source>
        <dbReference type="ARBA" id="ARBA00004308"/>
    </source>
</evidence>
<dbReference type="CDD" id="cd13553">
    <property type="entry name" value="PBP2_NrtA_CpmA_like"/>
    <property type="match status" value="1"/>
</dbReference>
<dbReference type="RefSeq" id="WP_073015773.1">
    <property type="nucleotide sequence ID" value="NZ_FRBW01000010.1"/>
</dbReference>
<keyword evidence="7" id="KW-0067">ATP-binding</keyword>
<keyword evidence="8" id="KW-1185">Reference proteome</keyword>
<name>A0A1M7PR45_9HYPH</name>
<dbReference type="SUPFAM" id="SSF53850">
    <property type="entry name" value="Periplasmic binding protein-like II"/>
    <property type="match status" value="1"/>
</dbReference>
<keyword evidence="3" id="KW-1003">Cell membrane</keyword>
<comment type="subcellular location">
    <subcellularLocation>
        <location evidence="1">Endomembrane system</location>
    </subcellularLocation>
</comment>
<sequence>MSAISRQTIVAGFLPLLDCALLAVAASRGFAEAEGIELKLVRETSWANIRDRISVGHFDVAHMLAPMPIASSLSLTTLAVPMRAVMALGTGGNAISVSGDLWRAMKVEGAAENGDPLSTGQALARVIRNRAETGAPSLHFGVVHPFSGHAYELRYWLAAAGIHPDRDVEISVLPPTVMADALAAGQLDGYCVGEPWNTKAADTAGARIVTTKEAIWPGSPEKVLGVTAKWAEANGDLLCRLIAALMAAANWCADPGNLEELAGLLAGAEFLDCPVDWCRPALVGRLRFDAQTEVNVPGFLSFGGVERHCPREDHGLWFYAQMVRWGQARFSEGDLDLVRQTFSPALFQKALGTDGVLNASGEGTGSTLFDGQVFSDQTLADHIAGYVGQAG</sequence>